<dbReference type="PROSITE" id="PS00061">
    <property type="entry name" value="ADH_SHORT"/>
    <property type="match status" value="1"/>
</dbReference>
<dbReference type="GO" id="GO:0016491">
    <property type="term" value="F:oxidoreductase activity"/>
    <property type="evidence" value="ECO:0007669"/>
    <property type="project" value="UniProtKB-KW"/>
</dbReference>
<name>A0A1G6UR78_9PSEU</name>
<evidence type="ECO:0000256" key="3">
    <source>
        <dbReference type="RuleBase" id="RU000363"/>
    </source>
</evidence>
<dbReference type="InterPro" id="IPR036291">
    <property type="entry name" value="NAD(P)-bd_dom_sf"/>
</dbReference>
<sequence length="277" mass="28599">MNDQVWFITGAGSGFGHALSRAVLAAGGRVAAGVRSPDTGAVATLREAGPGRVGVVKIDVRDASQVQRGVDRVADEFGRVDVVVNGAGRGSFGSVEETPDDEVRDLFEVNFFGSLNVIRAVLPVLRRQGRGHVVQLSSLAGVAPPAPGLGAYAATKFAVEGMNEVLAREVAHLGIGVTIVEPGDFATGFGRALHVTPPALDDYLGSVGKAADAFASTDPSLLGDPDKAAVAIIDAVRATKPPLRLVLGGDAVDAIGTSLSTRLDELRCWEEVGRGTR</sequence>
<proteinExistence type="inferred from homology"/>
<dbReference type="Gene3D" id="3.40.50.720">
    <property type="entry name" value="NAD(P)-binding Rossmann-like Domain"/>
    <property type="match status" value="1"/>
</dbReference>
<gene>
    <name evidence="5" type="ORF">SAMN05216174_11153</name>
</gene>
<evidence type="ECO:0000256" key="1">
    <source>
        <dbReference type="ARBA" id="ARBA00006484"/>
    </source>
</evidence>
<dbReference type="PRINTS" id="PR00080">
    <property type="entry name" value="SDRFAMILY"/>
</dbReference>
<dbReference type="STRING" id="1271860.SAMN05216174_11153"/>
<dbReference type="InterPro" id="IPR051911">
    <property type="entry name" value="SDR_oxidoreductase"/>
</dbReference>
<accession>A0A1G6UR78</accession>
<dbReference type="Pfam" id="PF00106">
    <property type="entry name" value="adh_short"/>
    <property type="match status" value="1"/>
</dbReference>
<evidence type="ECO:0000313" key="6">
    <source>
        <dbReference type="Proteomes" id="UP000199501"/>
    </source>
</evidence>
<dbReference type="EMBL" id="FMZZ01000011">
    <property type="protein sequence ID" value="SDD43754.1"/>
    <property type="molecule type" value="Genomic_DNA"/>
</dbReference>
<keyword evidence="6" id="KW-1185">Reference proteome</keyword>
<dbReference type="CDD" id="cd05374">
    <property type="entry name" value="17beta-HSD-like_SDR_c"/>
    <property type="match status" value="1"/>
</dbReference>
<dbReference type="PANTHER" id="PTHR43976">
    <property type="entry name" value="SHORT CHAIN DEHYDROGENASE"/>
    <property type="match status" value="1"/>
</dbReference>
<feature type="domain" description="Ketoreductase" evidence="4">
    <location>
        <begin position="4"/>
        <end position="188"/>
    </location>
</feature>
<evidence type="ECO:0000259" key="4">
    <source>
        <dbReference type="SMART" id="SM00822"/>
    </source>
</evidence>
<dbReference type="RefSeq" id="WP_175482969.1">
    <property type="nucleotide sequence ID" value="NZ_FMZZ01000011.1"/>
</dbReference>
<dbReference type="InterPro" id="IPR002347">
    <property type="entry name" value="SDR_fam"/>
</dbReference>
<evidence type="ECO:0000313" key="5">
    <source>
        <dbReference type="EMBL" id="SDD43754.1"/>
    </source>
</evidence>
<dbReference type="SUPFAM" id="SSF51735">
    <property type="entry name" value="NAD(P)-binding Rossmann-fold domains"/>
    <property type="match status" value="1"/>
</dbReference>
<keyword evidence="2" id="KW-0560">Oxidoreductase</keyword>
<dbReference type="InterPro" id="IPR020904">
    <property type="entry name" value="Sc_DH/Rdtase_CS"/>
</dbReference>
<evidence type="ECO:0000256" key="2">
    <source>
        <dbReference type="ARBA" id="ARBA00023002"/>
    </source>
</evidence>
<organism evidence="5 6">
    <name type="scientific">Actinokineospora iranica</name>
    <dbReference type="NCBI Taxonomy" id="1271860"/>
    <lineage>
        <taxon>Bacteria</taxon>
        <taxon>Bacillati</taxon>
        <taxon>Actinomycetota</taxon>
        <taxon>Actinomycetes</taxon>
        <taxon>Pseudonocardiales</taxon>
        <taxon>Pseudonocardiaceae</taxon>
        <taxon>Actinokineospora</taxon>
    </lineage>
</organism>
<dbReference type="SMART" id="SM00822">
    <property type="entry name" value="PKS_KR"/>
    <property type="match status" value="1"/>
</dbReference>
<protein>
    <submittedName>
        <fullName evidence="5">Short-chain dehydrogenase</fullName>
    </submittedName>
</protein>
<comment type="similarity">
    <text evidence="1 3">Belongs to the short-chain dehydrogenases/reductases (SDR) family.</text>
</comment>
<reference evidence="6" key="1">
    <citation type="submission" date="2016-10" db="EMBL/GenBank/DDBJ databases">
        <authorList>
            <person name="Varghese N."/>
            <person name="Submissions S."/>
        </authorList>
    </citation>
    <scope>NUCLEOTIDE SEQUENCE [LARGE SCALE GENOMIC DNA]</scope>
    <source>
        <strain evidence="6">IBRC-M 10403</strain>
    </source>
</reference>
<dbReference type="PRINTS" id="PR00081">
    <property type="entry name" value="GDHRDH"/>
</dbReference>
<dbReference type="AlphaFoldDB" id="A0A1G6UR78"/>
<dbReference type="InterPro" id="IPR057326">
    <property type="entry name" value="KR_dom"/>
</dbReference>
<dbReference type="PANTHER" id="PTHR43976:SF16">
    <property type="entry name" value="SHORT-CHAIN DEHYDROGENASE_REDUCTASE FAMILY PROTEIN"/>
    <property type="match status" value="1"/>
</dbReference>
<dbReference type="Proteomes" id="UP000199501">
    <property type="component" value="Unassembled WGS sequence"/>
</dbReference>